<dbReference type="InterPro" id="IPR006311">
    <property type="entry name" value="TAT_signal"/>
</dbReference>
<keyword evidence="2" id="KW-1185">Reference proteome</keyword>
<dbReference type="PROSITE" id="PS51318">
    <property type="entry name" value="TAT"/>
    <property type="match status" value="1"/>
</dbReference>
<gene>
    <name evidence="1" type="ORF">L248_2413</name>
</gene>
<sequence length="155" mass="17086">MHKKGRKDMRRSLIVFLAGLFVLLAAGGYWLFYGQPAAAAQTPAGRTTALVLRRNLRAVNAGSVADYLATIVPAQRAETRPVIQQTLTKRQATVKLQDFAVQKQSAAHLTARVNELQTERRSGRRQVLEATVDFTRQGGRWYIARLVVVNAANAG</sequence>
<dbReference type="STRING" id="1231336.L248_2413"/>
<protein>
    <submittedName>
        <fullName evidence="1">Uncharacterized protein</fullName>
    </submittedName>
</protein>
<evidence type="ECO:0000313" key="2">
    <source>
        <dbReference type="Proteomes" id="UP000030647"/>
    </source>
</evidence>
<name>U4TWG8_9LACO</name>
<proteinExistence type="predicted"/>
<dbReference type="HOGENOM" id="CLU_1693290_0_0_9"/>
<dbReference type="AlphaFoldDB" id="U4TWG8"/>
<dbReference type="eggNOG" id="ENOG5032FD7">
    <property type="taxonomic scope" value="Bacteria"/>
</dbReference>
<organism evidence="1 2">
    <name type="scientific">Schleiferilactobacillus shenzhenensis LY-73</name>
    <dbReference type="NCBI Taxonomy" id="1231336"/>
    <lineage>
        <taxon>Bacteria</taxon>
        <taxon>Bacillati</taxon>
        <taxon>Bacillota</taxon>
        <taxon>Bacilli</taxon>
        <taxon>Lactobacillales</taxon>
        <taxon>Lactobacillaceae</taxon>
        <taxon>Schleiferilactobacillus</taxon>
    </lineage>
</organism>
<reference evidence="2" key="1">
    <citation type="journal article" date="2013" name="Genome Announc.">
        <title>Whole-Genome Sequencing of Lactobacillus shenzhenensis Strain LY-73T.</title>
        <authorList>
            <person name="Lin Z."/>
            <person name="Liu Z."/>
            <person name="Yang R."/>
            <person name="Zou Y."/>
            <person name="Wan D."/>
            <person name="Chen J."/>
            <person name="Guo M."/>
            <person name="Zhao J."/>
            <person name="Fang C."/>
            <person name="Yang R."/>
            <person name="Liu F."/>
        </authorList>
    </citation>
    <scope>NUCLEOTIDE SEQUENCE [LARGE SCALE GENOMIC DNA]</scope>
    <source>
        <strain evidence="2">LY-73</strain>
    </source>
</reference>
<dbReference type="EMBL" id="KI271585">
    <property type="protein sequence ID" value="ERL65727.1"/>
    <property type="molecule type" value="Genomic_DNA"/>
</dbReference>
<accession>U4TWG8</accession>
<dbReference type="Proteomes" id="UP000030647">
    <property type="component" value="Unassembled WGS sequence"/>
</dbReference>
<evidence type="ECO:0000313" key="1">
    <source>
        <dbReference type="EMBL" id="ERL65727.1"/>
    </source>
</evidence>